<dbReference type="FunFam" id="3.40.605.10:FF:000007">
    <property type="entry name" value="NAD/NADP-dependent betaine aldehyde dehydrogenase"/>
    <property type="match status" value="1"/>
</dbReference>
<feature type="active site" evidence="3">
    <location>
        <position position="256"/>
    </location>
</feature>
<accession>Q0RI34</accession>
<feature type="domain" description="Aldehyde dehydrogenase" evidence="5">
    <location>
        <begin position="13"/>
        <end position="481"/>
    </location>
</feature>
<dbReference type="HOGENOM" id="CLU_005391_0_2_11"/>
<dbReference type="PROSITE" id="PS00687">
    <property type="entry name" value="ALDEHYDE_DEHYDR_GLU"/>
    <property type="match status" value="1"/>
</dbReference>
<dbReference type="InterPro" id="IPR016161">
    <property type="entry name" value="Ald_DH/histidinol_DH"/>
</dbReference>
<evidence type="ECO:0000256" key="2">
    <source>
        <dbReference type="ARBA" id="ARBA00023002"/>
    </source>
</evidence>
<dbReference type="KEGG" id="fal:FRAAL4196"/>
<dbReference type="Gene3D" id="3.40.605.10">
    <property type="entry name" value="Aldehyde Dehydrogenase, Chain A, domain 1"/>
    <property type="match status" value="1"/>
</dbReference>
<dbReference type="PANTHER" id="PTHR42804:SF1">
    <property type="entry name" value="ALDEHYDE DEHYDROGENASE-RELATED"/>
    <property type="match status" value="1"/>
</dbReference>
<keyword evidence="7" id="KW-1185">Reference proteome</keyword>
<organism evidence="6 7">
    <name type="scientific">Frankia alni (strain DSM 45986 / CECT 9034 / ACN14a)</name>
    <dbReference type="NCBI Taxonomy" id="326424"/>
    <lineage>
        <taxon>Bacteria</taxon>
        <taxon>Bacillati</taxon>
        <taxon>Actinomycetota</taxon>
        <taxon>Actinomycetes</taxon>
        <taxon>Frankiales</taxon>
        <taxon>Frankiaceae</taxon>
        <taxon>Frankia</taxon>
    </lineage>
</organism>
<dbReference type="InterPro" id="IPR015590">
    <property type="entry name" value="Aldehyde_DH_dom"/>
</dbReference>
<dbReference type="RefSeq" id="WP_011605323.1">
    <property type="nucleotide sequence ID" value="NC_008278.1"/>
</dbReference>
<dbReference type="PANTHER" id="PTHR42804">
    <property type="entry name" value="ALDEHYDE DEHYDROGENASE"/>
    <property type="match status" value="1"/>
</dbReference>
<reference evidence="6 7" key="1">
    <citation type="journal article" date="2007" name="Genome Res.">
        <title>Genome characteristics of facultatively symbiotic Frankia sp. strains reflect host range and host plant biogeography.</title>
        <authorList>
            <person name="Normand P."/>
            <person name="Lapierre P."/>
            <person name="Tisa L.S."/>
            <person name="Gogarten J.P."/>
            <person name="Alloisio N."/>
            <person name="Bagnarol E."/>
            <person name="Bassi C.A."/>
            <person name="Berry A.M."/>
            <person name="Bickhart D.M."/>
            <person name="Choisne N."/>
            <person name="Couloux A."/>
            <person name="Cournoyer B."/>
            <person name="Cruveiller S."/>
            <person name="Daubin V."/>
            <person name="Demange N."/>
            <person name="Francino M.P."/>
            <person name="Goltsman E."/>
            <person name="Huang Y."/>
            <person name="Kopp O.R."/>
            <person name="Labarre L."/>
            <person name="Lapidus A."/>
            <person name="Lavire C."/>
            <person name="Marechal J."/>
            <person name="Martinez M."/>
            <person name="Mastronunzio J.E."/>
            <person name="Mullin B.C."/>
            <person name="Niemann J."/>
            <person name="Pujic P."/>
            <person name="Rawnsley T."/>
            <person name="Rouy Z."/>
            <person name="Schenowitz C."/>
            <person name="Sellstedt A."/>
            <person name="Tavares F."/>
            <person name="Tomkins J.P."/>
            <person name="Vallenet D."/>
            <person name="Valverde C."/>
            <person name="Wall L.G."/>
            <person name="Wang Y."/>
            <person name="Medigue C."/>
            <person name="Benson D.R."/>
        </authorList>
    </citation>
    <scope>NUCLEOTIDE SEQUENCE [LARGE SCALE GENOMIC DNA]</scope>
    <source>
        <strain evidence="7">DSM 45986 / CECT 9034 / ACN14a</strain>
    </source>
</reference>
<gene>
    <name evidence="6" type="ordered locus">FRAAL4196</name>
</gene>
<dbReference type="eggNOG" id="COG1012">
    <property type="taxonomic scope" value="Bacteria"/>
</dbReference>
<proteinExistence type="inferred from homology"/>
<evidence type="ECO:0000256" key="4">
    <source>
        <dbReference type="RuleBase" id="RU003345"/>
    </source>
</evidence>
<dbReference type="InterPro" id="IPR016163">
    <property type="entry name" value="Ald_DH_C"/>
</dbReference>
<dbReference type="OrthoDB" id="6882680at2"/>
<evidence type="ECO:0000256" key="3">
    <source>
        <dbReference type="PROSITE-ProRule" id="PRU10007"/>
    </source>
</evidence>
<evidence type="ECO:0000313" key="6">
    <source>
        <dbReference type="EMBL" id="CAJ62838.1"/>
    </source>
</evidence>
<dbReference type="AlphaFoldDB" id="Q0RI34"/>
<dbReference type="Proteomes" id="UP000000657">
    <property type="component" value="Chromosome"/>
</dbReference>
<dbReference type="Pfam" id="PF00171">
    <property type="entry name" value="Aldedh"/>
    <property type="match status" value="1"/>
</dbReference>
<dbReference type="EC" id="1.2.1.-" evidence="6"/>
<protein>
    <submittedName>
        <fullName evidence="6">Aldehyde dehydrogenase</fullName>
        <ecNumber evidence="6">1.2.1.-</ecNumber>
    </submittedName>
</protein>
<dbReference type="InterPro" id="IPR029510">
    <property type="entry name" value="Ald_DH_CS_GLU"/>
</dbReference>
<name>Q0RI34_FRAAA</name>
<dbReference type="CDD" id="cd07089">
    <property type="entry name" value="ALDH_CddD-AldA-like"/>
    <property type="match status" value="1"/>
</dbReference>
<comment type="similarity">
    <text evidence="1 4">Belongs to the aldehyde dehydrogenase family.</text>
</comment>
<evidence type="ECO:0000259" key="5">
    <source>
        <dbReference type="Pfam" id="PF00171"/>
    </source>
</evidence>
<dbReference type="FunFam" id="3.40.309.10:FF:000009">
    <property type="entry name" value="Aldehyde dehydrogenase A"/>
    <property type="match status" value="1"/>
</dbReference>
<keyword evidence="2 4" id="KW-0560">Oxidoreductase</keyword>
<dbReference type="Gene3D" id="3.40.309.10">
    <property type="entry name" value="Aldehyde Dehydrogenase, Chain A, domain 2"/>
    <property type="match status" value="1"/>
</dbReference>
<dbReference type="EMBL" id="CT573213">
    <property type="protein sequence ID" value="CAJ62838.1"/>
    <property type="molecule type" value="Genomic_DNA"/>
</dbReference>
<evidence type="ECO:0000256" key="1">
    <source>
        <dbReference type="ARBA" id="ARBA00009986"/>
    </source>
</evidence>
<dbReference type="SUPFAM" id="SSF53720">
    <property type="entry name" value="ALDH-like"/>
    <property type="match status" value="1"/>
</dbReference>
<dbReference type="InterPro" id="IPR016162">
    <property type="entry name" value="Ald_DH_N"/>
</dbReference>
<dbReference type="GO" id="GO:0016620">
    <property type="term" value="F:oxidoreductase activity, acting on the aldehyde or oxo group of donors, NAD or NADP as acceptor"/>
    <property type="evidence" value="ECO:0007669"/>
    <property type="project" value="InterPro"/>
</dbReference>
<sequence>MVIREQLYVGGRWVGSDSTETLTAINPATEQPLGVVPQASAEDVTRAIMAAREAFDDGPWPGMKPSERSRVLMRMAEVMRRRQAELVDLDVAEVGRARMLAESVFVDVPIEHFEDMAERVLLSFEFDEPMLPYETPLGVGQGVVRREPYGVASIITPYNAPFFLAAFKLAPALAAGCTTVLMPSPHTPLSAFLVAEIAEEAGLPPGVFNVVTGTPAAGELLTSHPAVDIVSFTGSDTVGRKIVKQAADTLKKVVLELGGKSANIVCEDADLTKVIPDVVMNFTVNCGQGCSMLTRTLVHESIHDDLVAGLKKAMDHVRIGDPADPTVTMGPLISAAQRDKVETLIRAGLDEGAQLAYGGGRPTHLPKGFFVEPTVFVGVENSMTIAQREFFGPVTVVIPFRDDDEAVRLANDSDFGLGGGVWSGDPTRAYRIGGRIRAGMVSLNGGTGGLSPHGPFGGYKASGIGREWGKWGLSEFLQHKSLVWPMASG</sequence>
<evidence type="ECO:0000313" key="7">
    <source>
        <dbReference type="Proteomes" id="UP000000657"/>
    </source>
</evidence>
<dbReference type="STRING" id="326424.FRAAL4196"/>